<proteinExistence type="predicted"/>
<keyword evidence="3" id="KW-1185">Reference proteome</keyword>
<feature type="region of interest" description="Disordered" evidence="1">
    <location>
        <begin position="28"/>
        <end position="48"/>
    </location>
</feature>
<name>A0ABS1VAI0_9PROT</name>
<reference evidence="2 3" key="1">
    <citation type="submission" date="2021-01" db="EMBL/GenBank/DDBJ databases">
        <title>Belnapia mucosa sp. nov. and Belnapia arida sp. nov., isolated from the Tabernas Desert (Almeria, Spain).</title>
        <authorList>
            <person name="Molina-Menor E."/>
            <person name="Vidal-Verdu A."/>
            <person name="Calonge A."/>
            <person name="Satari L."/>
            <person name="Pereto Magraner J."/>
            <person name="Porcar Miralles M."/>
        </authorList>
    </citation>
    <scope>NUCLEOTIDE SEQUENCE [LARGE SCALE GENOMIC DNA]</scope>
    <source>
        <strain evidence="2 3">T6</strain>
    </source>
</reference>
<comment type="caution">
    <text evidence="2">The sequence shown here is derived from an EMBL/GenBank/DDBJ whole genome shotgun (WGS) entry which is preliminary data.</text>
</comment>
<sequence length="255" mass="26643">MPLDSGALGGVLAHGAASAQAAAEARGAAADALPGGPPAAPPGSPGSTEVVVPAWRGQGHQGAVGLLDMADPVMSAGDRGRLDATALGGVPGALAMAAGDVKGAERFRALMAHEYVEVRLMEQGVPYISPDPSVWDSSGTYRGDGEYFGAHDLAPNANKLPNQPRENLFSHYPSRGWPEPSEKCNSSGYTCSVQHPSWMVSRLRIAGLLATFRRYSALMEQLAPEVRIMSPKNSTDTASQESWSSSRSVRFAGSI</sequence>
<feature type="region of interest" description="Disordered" evidence="1">
    <location>
        <begin position="231"/>
        <end position="255"/>
    </location>
</feature>
<feature type="compositionally biased region" description="Low complexity" evidence="1">
    <location>
        <begin position="239"/>
        <end position="248"/>
    </location>
</feature>
<dbReference type="RefSeq" id="WP_202828410.1">
    <property type="nucleotide sequence ID" value="NZ_JAEUXJ010000017.1"/>
</dbReference>
<feature type="compositionally biased region" description="Pro residues" evidence="1">
    <location>
        <begin position="35"/>
        <end position="44"/>
    </location>
</feature>
<evidence type="ECO:0000313" key="3">
    <source>
        <dbReference type="Proteomes" id="UP000606490"/>
    </source>
</evidence>
<dbReference type="Proteomes" id="UP000606490">
    <property type="component" value="Unassembled WGS sequence"/>
</dbReference>
<protein>
    <submittedName>
        <fullName evidence="2">Uncharacterized protein</fullName>
    </submittedName>
</protein>
<gene>
    <name evidence="2" type="ORF">JMJ55_25355</name>
</gene>
<organism evidence="2 3">
    <name type="scientific">Belnapia mucosa</name>
    <dbReference type="NCBI Taxonomy" id="2804532"/>
    <lineage>
        <taxon>Bacteria</taxon>
        <taxon>Pseudomonadati</taxon>
        <taxon>Pseudomonadota</taxon>
        <taxon>Alphaproteobacteria</taxon>
        <taxon>Acetobacterales</taxon>
        <taxon>Roseomonadaceae</taxon>
        <taxon>Belnapia</taxon>
    </lineage>
</organism>
<dbReference type="EMBL" id="JAEUXJ010000017">
    <property type="protein sequence ID" value="MBL6458668.1"/>
    <property type="molecule type" value="Genomic_DNA"/>
</dbReference>
<evidence type="ECO:0000313" key="2">
    <source>
        <dbReference type="EMBL" id="MBL6458668.1"/>
    </source>
</evidence>
<evidence type="ECO:0000256" key="1">
    <source>
        <dbReference type="SAM" id="MobiDB-lite"/>
    </source>
</evidence>
<accession>A0ABS1VAI0</accession>